<dbReference type="Proteomes" id="UP000271889">
    <property type="component" value="Unassembled WGS sequence"/>
</dbReference>
<keyword evidence="3" id="KW-1185">Reference proteome</keyword>
<name>A0A3P6QT67_CYLGO</name>
<sequence length="83" mass="8957">MSSSIYSCANSVGDCAEVIGLSSDDQTGEIHFLAQVRKFSAIKVTLVNLDHLSQYPNGTMALFELNQDDRTPHLLSTSADLPA</sequence>
<organism evidence="2 3">
    <name type="scientific">Cylicostephanus goldi</name>
    <name type="common">Nematode worm</name>
    <dbReference type="NCBI Taxonomy" id="71465"/>
    <lineage>
        <taxon>Eukaryota</taxon>
        <taxon>Metazoa</taxon>
        <taxon>Ecdysozoa</taxon>
        <taxon>Nematoda</taxon>
        <taxon>Chromadorea</taxon>
        <taxon>Rhabditida</taxon>
        <taxon>Rhabditina</taxon>
        <taxon>Rhabditomorpha</taxon>
        <taxon>Strongyloidea</taxon>
        <taxon>Strongylidae</taxon>
        <taxon>Cylicostephanus</taxon>
    </lineage>
</organism>
<evidence type="ECO:0000313" key="2">
    <source>
        <dbReference type="EMBL" id="VDK53582.1"/>
    </source>
</evidence>
<gene>
    <name evidence="2" type="ORF">CGOC_LOCUS2723</name>
</gene>
<evidence type="ECO:0000259" key="1">
    <source>
        <dbReference type="Pfam" id="PF25494"/>
    </source>
</evidence>
<accession>A0A3P6QT67</accession>
<feature type="domain" description="Rol-3 five-bladed beta-propeller" evidence="1">
    <location>
        <begin position="3"/>
        <end position="38"/>
    </location>
</feature>
<dbReference type="AlphaFoldDB" id="A0A3P6QT67"/>
<dbReference type="OrthoDB" id="65481at2759"/>
<dbReference type="Pfam" id="PF25494">
    <property type="entry name" value="Beta-prop_Rol-3"/>
    <property type="match status" value="1"/>
</dbReference>
<protein>
    <recommendedName>
        <fullName evidence="1">Rol-3 five-bladed beta-propeller domain-containing protein</fullName>
    </recommendedName>
</protein>
<reference evidence="2 3" key="1">
    <citation type="submission" date="2018-11" db="EMBL/GenBank/DDBJ databases">
        <authorList>
            <consortium name="Pathogen Informatics"/>
        </authorList>
    </citation>
    <scope>NUCLEOTIDE SEQUENCE [LARGE SCALE GENOMIC DNA]</scope>
</reference>
<dbReference type="InterPro" id="IPR057329">
    <property type="entry name" value="Beta-prop_Rol-3"/>
</dbReference>
<evidence type="ECO:0000313" key="3">
    <source>
        <dbReference type="Proteomes" id="UP000271889"/>
    </source>
</evidence>
<dbReference type="EMBL" id="UYRV01006349">
    <property type="protein sequence ID" value="VDK53582.1"/>
    <property type="molecule type" value="Genomic_DNA"/>
</dbReference>
<proteinExistence type="predicted"/>